<evidence type="ECO:0000256" key="3">
    <source>
        <dbReference type="ARBA" id="ARBA00022827"/>
    </source>
</evidence>
<comment type="cofactor">
    <cofactor evidence="1">
        <name>FAD</name>
        <dbReference type="ChEBI" id="CHEBI:57692"/>
    </cofactor>
</comment>
<evidence type="ECO:0000259" key="5">
    <source>
        <dbReference type="Pfam" id="PF07992"/>
    </source>
</evidence>
<evidence type="ECO:0000313" key="7">
    <source>
        <dbReference type="EMBL" id="GAA0612516.1"/>
    </source>
</evidence>
<dbReference type="PANTHER" id="PTHR43557">
    <property type="entry name" value="APOPTOSIS-INDUCING FACTOR 1"/>
    <property type="match status" value="1"/>
</dbReference>
<dbReference type="SUPFAM" id="SSF55424">
    <property type="entry name" value="FAD/NAD-linked reductases, dimerisation (C-terminal) domain"/>
    <property type="match status" value="1"/>
</dbReference>
<dbReference type="InterPro" id="IPR050446">
    <property type="entry name" value="FAD-oxidoreductase/Apoptosis"/>
</dbReference>
<dbReference type="Pfam" id="PF14759">
    <property type="entry name" value="Reductase_C"/>
    <property type="match status" value="1"/>
</dbReference>
<sequence>MVGESIERTVVVVGAGQAGCQAASSLRQDGFVGRLILVGAESHLPYQRPPLSKGHLTRTAPRDSLWFRPHAWYRDNDVELHLGRTIDAIDRTGRTIHCGEQRINYDVLVLALGARNRALDVPGAGLEGVLSLRSLDDADALLKRLDTADDIVIVGGGFIGLEVAATAAALGKRTTVLEVSERLMGRAVSNGTAEFLLQAHRSRGLTIELGTTVVELVGRGGAVEAVLTSDGGRIPAQLVLVGIGAAPETHLAAEAGLEIDNGIAVDEYLRTSDPDIYAIGDCVSCPNPYAGGARIRLESVQNAVSQGRLVAAAILGHPAPYDAVPWFWSDQADIKLQIAGLSLGHTEVVIKGDVAARRFSTYCFAGERLIGVESVNSPGDHLAARRLISAAETVSPAEVRADGFNPKVAARKH</sequence>
<dbReference type="PRINTS" id="PR00368">
    <property type="entry name" value="FADPNR"/>
</dbReference>
<dbReference type="PRINTS" id="PR00411">
    <property type="entry name" value="PNDRDTASEI"/>
</dbReference>
<evidence type="ECO:0000256" key="1">
    <source>
        <dbReference type="ARBA" id="ARBA00001974"/>
    </source>
</evidence>
<dbReference type="Pfam" id="PF07992">
    <property type="entry name" value="Pyr_redox_2"/>
    <property type="match status" value="1"/>
</dbReference>
<feature type="domain" description="FAD/NAD(P)-binding" evidence="5">
    <location>
        <begin position="9"/>
        <end position="307"/>
    </location>
</feature>
<keyword evidence="8" id="KW-1185">Reference proteome</keyword>
<accession>A0ABN1GIZ0</accession>
<comment type="caution">
    <text evidence="7">The sequence shown here is derived from an EMBL/GenBank/DDBJ whole genome shotgun (WGS) entry which is preliminary data.</text>
</comment>
<evidence type="ECO:0000313" key="8">
    <source>
        <dbReference type="Proteomes" id="UP001500957"/>
    </source>
</evidence>
<evidence type="ECO:0000256" key="4">
    <source>
        <dbReference type="ARBA" id="ARBA00023002"/>
    </source>
</evidence>
<gene>
    <name evidence="7" type="ORF">GCM10009547_13160</name>
</gene>
<reference evidence="7 8" key="1">
    <citation type="journal article" date="2019" name="Int. J. Syst. Evol. Microbiol.">
        <title>The Global Catalogue of Microorganisms (GCM) 10K type strain sequencing project: providing services to taxonomists for standard genome sequencing and annotation.</title>
        <authorList>
            <consortium name="The Broad Institute Genomics Platform"/>
            <consortium name="The Broad Institute Genome Sequencing Center for Infectious Disease"/>
            <person name="Wu L."/>
            <person name="Ma J."/>
        </authorList>
    </citation>
    <scope>NUCLEOTIDE SEQUENCE [LARGE SCALE GENOMIC DNA]</scope>
    <source>
        <strain evidence="7 8">JCM 10671</strain>
    </source>
</reference>
<dbReference type="InterPro" id="IPR023753">
    <property type="entry name" value="FAD/NAD-binding_dom"/>
</dbReference>
<dbReference type="InterPro" id="IPR016156">
    <property type="entry name" value="FAD/NAD-linked_Rdtase_dimer_sf"/>
</dbReference>
<evidence type="ECO:0000259" key="6">
    <source>
        <dbReference type="Pfam" id="PF14759"/>
    </source>
</evidence>
<dbReference type="InterPro" id="IPR036188">
    <property type="entry name" value="FAD/NAD-bd_sf"/>
</dbReference>
<dbReference type="Gene3D" id="3.30.390.30">
    <property type="match status" value="1"/>
</dbReference>
<dbReference type="Proteomes" id="UP001500957">
    <property type="component" value="Unassembled WGS sequence"/>
</dbReference>
<proteinExistence type="predicted"/>
<keyword evidence="3" id="KW-0274">FAD</keyword>
<dbReference type="EMBL" id="BAAAHE010000008">
    <property type="protein sequence ID" value="GAA0612516.1"/>
    <property type="molecule type" value="Genomic_DNA"/>
</dbReference>
<organism evidence="7 8">
    <name type="scientific">Sporichthya brevicatena</name>
    <dbReference type="NCBI Taxonomy" id="171442"/>
    <lineage>
        <taxon>Bacteria</taxon>
        <taxon>Bacillati</taxon>
        <taxon>Actinomycetota</taxon>
        <taxon>Actinomycetes</taxon>
        <taxon>Sporichthyales</taxon>
        <taxon>Sporichthyaceae</taxon>
        <taxon>Sporichthya</taxon>
    </lineage>
</organism>
<protein>
    <submittedName>
        <fullName evidence="7">FAD-dependent oxidoreductase</fullName>
    </submittedName>
</protein>
<evidence type="ECO:0000256" key="2">
    <source>
        <dbReference type="ARBA" id="ARBA00022630"/>
    </source>
</evidence>
<dbReference type="Gene3D" id="3.50.50.60">
    <property type="entry name" value="FAD/NAD(P)-binding domain"/>
    <property type="match status" value="2"/>
</dbReference>
<dbReference type="SUPFAM" id="SSF51905">
    <property type="entry name" value="FAD/NAD(P)-binding domain"/>
    <property type="match status" value="1"/>
</dbReference>
<keyword evidence="2" id="KW-0285">Flavoprotein</keyword>
<keyword evidence="4" id="KW-0560">Oxidoreductase</keyword>
<feature type="domain" description="Reductase C-terminal" evidence="6">
    <location>
        <begin position="326"/>
        <end position="401"/>
    </location>
</feature>
<dbReference type="InterPro" id="IPR028202">
    <property type="entry name" value="Reductase_C"/>
</dbReference>
<name>A0ABN1GIZ0_9ACTN</name>
<dbReference type="PANTHER" id="PTHR43557:SF2">
    <property type="entry name" value="RIESKE DOMAIN-CONTAINING PROTEIN-RELATED"/>
    <property type="match status" value="1"/>
</dbReference>